<dbReference type="InterPro" id="IPR010131">
    <property type="entry name" value="MdtP/NodT-like"/>
</dbReference>
<gene>
    <name evidence="3" type="ORF">L544_3582</name>
</gene>
<dbReference type="Pfam" id="PF02321">
    <property type="entry name" value="OEP"/>
    <property type="match status" value="2"/>
</dbReference>
<dbReference type="SUPFAM" id="SSF56954">
    <property type="entry name" value="Outer membrane efflux proteins (OEP)"/>
    <property type="match status" value="1"/>
</dbReference>
<comment type="similarity">
    <text evidence="1 2">Belongs to the outer membrane factor (OMF) (TC 1.B.17) family.</text>
</comment>
<dbReference type="RefSeq" id="WP_032962912.1">
    <property type="nucleotide sequence ID" value="NZ_JHEM01000017.1"/>
</dbReference>
<dbReference type="EMBL" id="JHEM01000017">
    <property type="protein sequence ID" value="KCB23950.1"/>
    <property type="molecule type" value="Genomic_DNA"/>
</dbReference>
<dbReference type="Gene3D" id="2.20.200.10">
    <property type="entry name" value="Outer membrane efflux proteins (OEP)"/>
    <property type="match status" value="1"/>
</dbReference>
<organism evidence="3 4">
    <name type="scientific">Bordetella hinzii OH87 BAL007II</name>
    <dbReference type="NCBI Taxonomy" id="1331262"/>
    <lineage>
        <taxon>Bacteria</taxon>
        <taxon>Pseudomonadati</taxon>
        <taxon>Pseudomonadota</taxon>
        <taxon>Betaproteobacteria</taxon>
        <taxon>Burkholderiales</taxon>
        <taxon>Alcaligenaceae</taxon>
        <taxon>Bordetella</taxon>
    </lineage>
</organism>
<protein>
    <submittedName>
        <fullName evidence="3">Efflux transporter, outer membrane factor lipoprotein, NodT family</fullName>
    </submittedName>
</protein>
<keyword evidence="2" id="KW-1134">Transmembrane beta strand</keyword>
<dbReference type="PANTHER" id="PTHR30203:SF25">
    <property type="entry name" value="OUTER MEMBRANE PROTEIN-RELATED"/>
    <property type="match status" value="1"/>
</dbReference>
<name>A0ABR4R031_9BORD</name>
<dbReference type="Proteomes" id="UP000025748">
    <property type="component" value="Unassembled WGS sequence"/>
</dbReference>
<accession>A0ABR4R031</accession>
<comment type="caution">
    <text evidence="3">The sequence shown here is derived from an EMBL/GenBank/DDBJ whole genome shotgun (WGS) entry which is preliminary data.</text>
</comment>
<keyword evidence="4" id="KW-1185">Reference proteome</keyword>
<evidence type="ECO:0000313" key="3">
    <source>
        <dbReference type="EMBL" id="KCB23950.1"/>
    </source>
</evidence>
<dbReference type="InterPro" id="IPR003423">
    <property type="entry name" value="OMP_efflux"/>
</dbReference>
<reference evidence="3 4" key="1">
    <citation type="submission" date="2014-03" db="EMBL/GenBank/DDBJ databases">
        <title>Genome sequence of Bordetella hinzii.</title>
        <authorList>
            <person name="Register K."/>
            <person name="Harvill E."/>
            <person name="Goodfield L.L."/>
            <person name="Ivanov Y.V."/>
            <person name="Meyer J.A."/>
            <person name="Muse S.J."/>
            <person name="Jacobs N."/>
            <person name="Bendor L."/>
            <person name="Smallridge W.E."/>
            <person name="Brinkac L.M."/>
            <person name="Sanka R."/>
            <person name="Kim M."/>
            <person name="Losada L."/>
        </authorList>
    </citation>
    <scope>NUCLEOTIDE SEQUENCE [LARGE SCALE GENOMIC DNA]</scope>
    <source>
        <strain evidence="3 4">OH87 BAL007II</strain>
    </source>
</reference>
<evidence type="ECO:0000256" key="1">
    <source>
        <dbReference type="ARBA" id="ARBA00007613"/>
    </source>
</evidence>
<evidence type="ECO:0000256" key="2">
    <source>
        <dbReference type="RuleBase" id="RU362097"/>
    </source>
</evidence>
<keyword evidence="2" id="KW-0472">Membrane</keyword>
<evidence type="ECO:0000313" key="4">
    <source>
        <dbReference type="Proteomes" id="UP000025748"/>
    </source>
</evidence>
<dbReference type="NCBIfam" id="TIGR01845">
    <property type="entry name" value="outer_NodT"/>
    <property type="match status" value="1"/>
</dbReference>
<sequence length="467" mass="50438">MHHKFSVFRLAPLLWLAGCAVGPDYQAPRPEPVALASPEQALFTHERVQRDWWKQLQDPQLDRLVALALARNQDIRLAQARLAEARAVLDERELDRWPAVTAQGDYARSLSQLNAGPAGQRNLARSYQAGFDAVWEIDLFGRLRRAAESAAAASQASEADLAQIRVVVAAEVARNYFEMRGAEQRLRVARDSLASQRDTLRIVQALADSGRGNESDVASARAELATVEASLPVQETARRLAAYRLAVLAGLRPAELGELEPAPSLAPLVTRLPIGDPARLLARRPDVRAAERALAAANAEVGVAAAERYPRIDLGGFLGFAALRGADFGTGASRAFSTRAGISWPALHLPTALARQRAAQARFEGSSAQYEQTVLRAIEELESALTQYGQTQRRLRSLAEAAGQSARALALATLRYQEGAAPYLAVLDAQRTLLRAQDAVAEAEMASYTSLAALYKALGGGWEPGMG</sequence>
<dbReference type="Gene3D" id="1.20.1600.10">
    <property type="entry name" value="Outer membrane efflux proteins (OEP)"/>
    <property type="match status" value="1"/>
</dbReference>
<comment type="subcellular location">
    <subcellularLocation>
        <location evidence="2">Cell membrane</location>
        <topology evidence="2">Lipid-anchor</topology>
    </subcellularLocation>
</comment>
<keyword evidence="2" id="KW-0812">Transmembrane</keyword>
<keyword evidence="2 3" id="KW-0449">Lipoprotein</keyword>
<keyword evidence="2" id="KW-0564">Palmitate</keyword>
<dbReference type="PANTHER" id="PTHR30203">
    <property type="entry name" value="OUTER MEMBRANE CATION EFFLUX PROTEIN"/>
    <property type="match status" value="1"/>
</dbReference>
<proteinExistence type="inferred from homology"/>